<evidence type="ECO:0000313" key="1">
    <source>
        <dbReference type="EMBL" id="MCL7043939.1"/>
    </source>
</evidence>
<proteinExistence type="predicted"/>
<reference evidence="1" key="1">
    <citation type="submission" date="2022-03" db="EMBL/GenBank/DDBJ databases">
        <title>A functionally conserved STORR gene fusion in Papaver species that diverged 16.8 million years ago.</title>
        <authorList>
            <person name="Catania T."/>
        </authorList>
    </citation>
    <scope>NUCLEOTIDE SEQUENCE</scope>
    <source>
        <strain evidence="1">S-191538</strain>
    </source>
</reference>
<feature type="non-terminal residue" evidence="1">
    <location>
        <position position="310"/>
    </location>
</feature>
<gene>
    <name evidence="1" type="ORF">MKW94_010807</name>
</gene>
<accession>A0AA41VMN5</accession>
<organism evidence="1 2">
    <name type="scientific">Papaver nudicaule</name>
    <name type="common">Iceland poppy</name>
    <dbReference type="NCBI Taxonomy" id="74823"/>
    <lineage>
        <taxon>Eukaryota</taxon>
        <taxon>Viridiplantae</taxon>
        <taxon>Streptophyta</taxon>
        <taxon>Embryophyta</taxon>
        <taxon>Tracheophyta</taxon>
        <taxon>Spermatophyta</taxon>
        <taxon>Magnoliopsida</taxon>
        <taxon>Ranunculales</taxon>
        <taxon>Papaveraceae</taxon>
        <taxon>Papaveroideae</taxon>
        <taxon>Papaver</taxon>
    </lineage>
</organism>
<dbReference type="Proteomes" id="UP001177140">
    <property type="component" value="Unassembled WGS sequence"/>
</dbReference>
<dbReference type="EMBL" id="JAJJMA010252192">
    <property type="protein sequence ID" value="MCL7043939.1"/>
    <property type="molecule type" value="Genomic_DNA"/>
</dbReference>
<name>A0AA41VMN5_PAPNU</name>
<protein>
    <submittedName>
        <fullName evidence="1">Uncharacterized protein</fullName>
    </submittedName>
</protein>
<keyword evidence="2" id="KW-1185">Reference proteome</keyword>
<comment type="caution">
    <text evidence="1">The sequence shown here is derived from an EMBL/GenBank/DDBJ whole genome shotgun (WGS) entry which is preliminary data.</text>
</comment>
<sequence length="310" mass="36098">ITNRFLKPDKKIVDLVGKEEVKAIVNARHTVISCPTEVLVTGIPDEIRCYGRCDTIKALLMKWTRFEEVQNIVGPYISHVIHKTRFGGYQSAREVLEDYKIFHSIRSKLVKGKKKLLIPINVSKYCYSYAVKEKALMLSGFSTMLSDAHIKNHHIGWIRQQLKEDDPKELILIAEIAIRNMDAWVKKMEKDVQSEISEQKKEKLKYLERFRNEFEKIIQNEFQAGDIAKMVLEFEELKWKVSREKENMETLSAGLGPLLDAYYNTLENVGNRLTRNKLEGEFKKLLSDEDSERDLAKEWSEVTRGMLKLD</sequence>
<evidence type="ECO:0000313" key="2">
    <source>
        <dbReference type="Proteomes" id="UP001177140"/>
    </source>
</evidence>
<dbReference type="AlphaFoldDB" id="A0AA41VMN5"/>